<protein>
    <submittedName>
        <fullName evidence="2">Uncharacterized protein</fullName>
    </submittedName>
</protein>
<reference evidence="2 3" key="1">
    <citation type="submission" date="2019-07" db="EMBL/GenBank/DDBJ databases">
        <title>Genomic Encyclopedia of Archaeal and Bacterial Type Strains, Phase II (KMG-II): from individual species to whole genera.</title>
        <authorList>
            <person name="Goeker M."/>
        </authorList>
    </citation>
    <scope>NUCLEOTIDE SEQUENCE [LARGE SCALE GENOMIC DNA]</scope>
    <source>
        <strain evidence="2 3">ATCC BAA-252</strain>
    </source>
</reference>
<dbReference type="RefSeq" id="WP_145342284.1">
    <property type="nucleotide sequence ID" value="NZ_SMLY01000052.1"/>
</dbReference>
<keyword evidence="1" id="KW-1133">Transmembrane helix</keyword>
<keyword evidence="3" id="KW-1185">Reference proteome</keyword>
<dbReference type="OrthoDB" id="7874232at2"/>
<feature type="transmembrane region" description="Helical" evidence="1">
    <location>
        <begin position="6"/>
        <end position="24"/>
    </location>
</feature>
<name>A0A562T7R5_9HYPH</name>
<dbReference type="Proteomes" id="UP000320593">
    <property type="component" value="Unassembled WGS sequence"/>
</dbReference>
<evidence type="ECO:0000313" key="2">
    <source>
        <dbReference type="EMBL" id="TWI89562.1"/>
    </source>
</evidence>
<gene>
    <name evidence="2" type="ORF">JM93_01765</name>
</gene>
<dbReference type="EMBL" id="VLLF01000003">
    <property type="protein sequence ID" value="TWI89562.1"/>
    <property type="molecule type" value="Genomic_DNA"/>
</dbReference>
<evidence type="ECO:0000313" key="3">
    <source>
        <dbReference type="Proteomes" id="UP000320593"/>
    </source>
</evidence>
<dbReference type="AlphaFoldDB" id="A0A562T7R5"/>
<keyword evidence="1" id="KW-0472">Membrane</keyword>
<accession>A0A562T7R5</accession>
<organism evidence="2 3">
    <name type="scientific">Roseibium hamelinense</name>
    <dbReference type="NCBI Taxonomy" id="150831"/>
    <lineage>
        <taxon>Bacteria</taxon>
        <taxon>Pseudomonadati</taxon>
        <taxon>Pseudomonadota</taxon>
        <taxon>Alphaproteobacteria</taxon>
        <taxon>Hyphomicrobiales</taxon>
        <taxon>Stappiaceae</taxon>
        <taxon>Roseibium</taxon>
    </lineage>
</organism>
<keyword evidence="1" id="KW-0812">Transmembrane</keyword>
<comment type="caution">
    <text evidence="2">The sequence shown here is derived from an EMBL/GenBank/DDBJ whole genome shotgun (WGS) entry which is preliminary data.</text>
</comment>
<proteinExistence type="predicted"/>
<evidence type="ECO:0000256" key="1">
    <source>
        <dbReference type="SAM" id="Phobius"/>
    </source>
</evidence>
<sequence>MDGVAGRVTALAIAGASLGLMIWIGREDVPILRDTVAMITGSSGPSTEGTGNPELDACLAKRVGDVDKMRADGVVSDAQYETFRARAVGFCEAQFPPE</sequence>